<proteinExistence type="predicted"/>
<organism evidence="1">
    <name type="scientific">candidate division WOR-3 bacterium</name>
    <dbReference type="NCBI Taxonomy" id="2052148"/>
    <lineage>
        <taxon>Bacteria</taxon>
        <taxon>Bacteria division WOR-3</taxon>
    </lineage>
</organism>
<reference evidence="1" key="1">
    <citation type="journal article" date="2020" name="mSystems">
        <title>Genome- and Community-Level Interaction Insights into Carbon Utilization and Element Cycling Functions of Hydrothermarchaeota in Hydrothermal Sediment.</title>
        <authorList>
            <person name="Zhou Z."/>
            <person name="Liu Y."/>
            <person name="Xu W."/>
            <person name="Pan J."/>
            <person name="Luo Z.H."/>
            <person name="Li M."/>
        </authorList>
    </citation>
    <scope>NUCLEOTIDE SEQUENCE [LARGE SCALE GENOMIC DNA]</scope>
    <source>
        <strain evidence="1">SpSt-695</strain>
    </source>
</reference>
<sequence length="101" mass="12306">MKELSDFSLHIENFLKKIQKNSYRIFEISENIQKDWAVFKDELSLIENKLHETDRIFDEVVFNINRIFDDTGFLLEKLEEFGEFLKEKYHQFLMIIISLKK</sequence>
<dbReference type="AlphaFoldDB" id="A0A7V4E2H2"/>
<evidence type="ECO:0000313" key="1">
    <source>
        <dbReference type="EMBL" id="HGK53414.1"/>
    </source>
</evidence>
<protein>
    <submittedName>
        <fullName evidence="1">Uncharacterized protein</fullName>
    </submittedName>
</protein>
<gene>
    <name evidence="1" type="ORF">ENU72_00110</name>
</gene>
<comment type="caution">
    <text evidence="1">The sequence shown here is derived from an EMBL/GenBank/DDBJ whole genome shotgun (WGS) entry which is preliminary data.</text>
</comment>
<dbReference type="EMBL" id="DTDP01000004">
    <property type="protein sequence ID" value="HGK53414.1"/>
    <property type="molecule type" value="Genomic_DNA"/>
</dbReference>
<accession>A0A7V4E2H2</accession>
<name>A0A7V4E2H2_UNCW3</name>